<name>A0A846QS91_9BACT</name>
<comment type="caution">
    <text evidence="3">The sequence shown here is derived from an EMBL/GenBank/DDBJ whole genome shotgun (WGS) entry which is preliminary data.</text>
</comment>
<evidence type="ECO:0000259" key="1">
    <source>
        <dbReference type="PROSITE" id="PS50112"/>
    </source>
</evidence>
<dbReference type="SMART" id="SM00086">
    <property type="entry name" value="PAC"/>
    <property type="match status" value="1"/>
</dbReference>
<dbReference type="RefSeq" id="WP_167942492.1">
    <property type="nucleotide sequence ID" value="NZ_JAATJA010000005.1"/>
</dbReference>
<dbReference type="PANTHER" id="PTHR43065">
    <property type="entry name" value="SENSOR HISTIDINE KINASE"/>
    <property type="match status" value="1"/>
</dbReference>
<dbReference type="SMART" id="SM00387">
    <property type="entry name" value="HATPase_c"/>
    <property type="match status" value="1"/>
</dbReference>
<dbReference type="InterPro" id="IPR011495">
    <property type="entry name" value="Sig_transdc_His_kin_sub2_dim/P"/>
</dbReference>
<dbReference type="PROSITE" id="PS50113">
    <property type="entry name" value="PAC"/>
    <property type="match status" value="1"/>
</dbReference>
<sequence length="457" mass="51516">MEDLIFEPLRAVLCLCILIMFARASRNPHLAGLKGWRFVLSGTALLTFGSFMDITDHFPRLYDSLTINGIRYAEVLEEFVGYLVGCVLLALGFLKLLPAMEDSFRLAQEQSLLRERFRSITEVASDYSFICNVQPDGSIVPEWFSPSFAELCGHTPDQPQGIGLFTEMLHPDDRFSMAEWMDDMLAGRKSECECRIVTPDGQIKWLRQRSTPQRRNPDGPTTRIVGAVNDITAQKTAEEAMLRSLAENRLLLQEVHHRVKNNLQIICSLLDVAHTRIRDPEVLSVCGDIQTKVQSMALVHSQLYEADRMDSIDIATYSRKLFERVAAMYDSRRITPTFDARPVFLPLDKAIPFGLALNELLTNTFRHAFNGSDDNRLTLRIRHENGTVIVDYSDNGHGLPPEVDTDMPKTMGLRLLHGLVLSHLGGTLSCAANGDTRFHIEFPHENSSMTTDGCMRD</sequence>
<dbReference type="PROSITE" id="PS50112">
    <property type="entry name" value="PAS"/>
    <property type="match status" value="1"/>
</dbReference>
<dbReference type="InterPro" id="IPR003594">
    <property type="entry name" value="HATPase_dom"/>
</dbReference>
<dbReference type="SUPFAM" id="SSF55785">
    <property type="entry name" value="PYP-like sensor domain (PAS domain)"/>
    <property type="match status" value="1"/>
</dbReference>
<dbReference type="PANTHER" id="PTHR43065:SF23">
    <property type="entry name" value="SENSOR HISTIDINE KINASE PDTAS"/>
    <property type="match status" value="1"/>
</dbReference>
<dbReference type="InterPro" id="IPR000014">
    <property type="entry name" value="PAS"/>
</dbReference>
<dbReference type="EMBL" id="JAATJA010000005">
    <property type="protein sequence ID" value="NJB69402.1"/>
    <property type="molecule type" value="Genomic_DNA"/>
</dbReference>
<dbReference type="Pfam" id="PF08447">
    <property type="entry name" value="PAS_3"/>
    <property type="match status" value="1"/>
</dbReference>
<evidence type="ECO:0000313" key="4">
    <source>
        <dbReference type="Proteomes" id="UP000580856"/>
    </source>
</evidence>
<dbReference type="Pfam" id="PF02518">
    <property type="entry name" value="HATPase_c"/>
    <property type="match status" value="1"/>
</dbReference>
<dbReference type="InterPro" id="IPR035965">
    <property type="entry name" value="PAS-like_dom_sf"/>
</dbReference>
<dbReference type="Gene3D" id="3.30.565.10">
    <property type="entry name" value="Histidine kinase-like ATPase, C-terminal domain"/>
    <property type="match status" value="1"/>
</dbReference>
<keyword evidence="4" id="KW-1185">Reference proteome</keyword>
<dbReference type="InterPro" id="IPR013655">
    <property type="entry name" value="PAS_fold_3"/>
</dbReference>
<protein>
    <submittedName>
        <fullName evidence="3">PAS domain S-box-containing protein</fullName>
    </submittedName>
</protein>
<evidence type="ECO:0000313" key="3">
    <source>
        <dbReference type="EMBL" id="NJB69402.1"/>
    </source>
</evidence>
<organism evidence="3 4">
    <name type="scientific">Desulfobaculum xiamenense</name>
    <dbReference type="NCBI Taxonomy" id="995050"/>
    <lineage>
        <taxon>Bacteria</taxon>
        <taxon>Pseudomonadati</taxon>
        <taxon>Thermodesulfobacteriota</taxon>
        <taxon>Desulfovibrionia</taxon>
        <taxon>Desulfovibrionales</taxon>
        <taxon>Desulfovibrionaceae</taxon>
        <taxon>Desulfobaculum</taxon>
    </lineage>
</organism>
<feature type="domain" description="PAS" evidence="1">
    <location>
        <begin position="113"/>
        <end position="188"/>
    </location>
</feature>
<dbReference type="InterPro" id="IPR036890">
    <property type="entry name" value="HATPase_C_sf"/>
</dbReference>
<dbReference type="Proteomes" id="UP000580856">
    <property type="component" value="Unassembled WGS sequence"/>
</dbReference>
<dbReference type="Pfam" id="PF07568">
    <property type="entry name" value="HisKA_2"/>
    <property type="match status" value="1"/>
</dbReference>
<reference evidence="3 4" key="1">
    <citation type="submission" date="2020-03" db="EMBL/GenBank/DDBJ databases">
        <title>Genomic Encyclopedia of Type Strains, Phase IV (KMG-IV): sequencing the most valuable type-strain genomes for metagenomic binning, comparative biology and taxonomic classification.</title>
        <authorList>
            <person name="Goeker M."/>
        </authorList>
    </citation>
    <scope>NUCLEOTIDE SEQUENCE [LARGE SCALE GENOMIC DNA]</scope>
    <source>
        <strain evidence="3 4">DSM 24233</strain>
    </source>
</reference>
<dbReference type="AlphaFoldDB" id="A0A846QS91"/>
<accession>A0A846QS91</accession>
<dbReference type="InterPro" id="IPR001610">
    <property type="entry name" value="PAC"/>
</dbReference>
<proteinExistence type="predicted"/>
<feature type="domain" description="PAC" evidence="2">
    <location>
        <begin position="190"/>
        <end position="243"/>
    </location>
</feature>
<dbReference type="InterPro" id="IPR000700">
    <property type="entry name" value="PAS-assoc_C"/>
</dbReference>
<evidence type="ECO:0000259" key="2">
    <source>
        <dbReference type="PROSITE" id="PS50113"/>
    </source>
</evidence>
<dbReference type="Gene3D" id="3.30.450.20">
    <property type="entry name" value="PAS domain"/>
    <property type="match status" value="1"/>
</dbReference>
<dbReference type="SMART" id="SM00091">
    <property type="entry name" value="PAS"/>
    <property type="match status" value="1"/>
</dbReference>
<dbReference type="SUPFAM" id="SSF55874">
    <property type="entry name" value="ATPase domain of HSP90 chaperone/DNA topoisomerase II/histidine kinase"/>
    <property type="match status" value="1"/>
</dbReference>
<dbReference type="NCBIfam" id="TIGR00229">
    <property type="entry name" value="sensory_box"/>
    <property type="match status" value="1"/>
</dbReference>
<gene>
    <name evidence="3" type="ORF">GGQ74_003104</name>
</gene>
<dbReference type="CDD" id="cd00130">
    <property type="entry name" value="PAS"/>
    <property type="match status" value="1"/>
</dbReference>